<feature type="region of interest" description="Disordered" evidence="1">
    <location>
        <begin position="328"/>
        <end position="371"/>
    </location>
</feature>
<comment type="caution">
    <text evidence="2">The sequence shown here is derived from an EMBL/GenBank/DDBJ whole genome shotgun (WGS) entry which is preliminary data.</text>
</comment>
<proteinExistence type="predicted"/>
<name>A0A2H3HLX5_FUSOX</name>
<reference evidence="2 3" key="2">
    <citation type="journal article" date="2017" name="Sci. Rep.">
        <title>A mobile pathogenicity chromosome in Fusarium oxysporum for infection of multiple cucurbit species.</title>
        <authorList>
            <person name="van Dam P."/>
            <person name="Fokkens L."/>
            <person name="Ayukawa Y."/>
            <person name="van der Gragt M."/>
            <person name="Ter Horst A."/>
            <person name="Brankovics B."/>
            <person name="Houterman P.M."/>
            <person name="Arie T."/>
            <person name="Rep M."/>
        </authorList>
    </citation>
    <scope>NUCLEOTIDE SEQUENCE [LARGE SCALE GENOMIC DNA]</scope>
    <source>
        <strain evidence="2 3">Forc016</strain>
    </source>
</reference>
<dbReference type="AlphaFoldDB" id="A0A2H3HLX5"/>
<sequence length="463" mass="52233">MASRPRVLPFSGDDDAYNHYLEQFFLTVKARYPSAFKETCCLIPAPSFLATNEEQENSSLQVCHYDPTPPPLTHDAPRVTQRATRLLERIPRTEKDWQIARHQLGFENEQQILSSLSKIRGCAWRFKQHELKDHSISALGEQATAFTQELSALSGFVTLISFLFFVTCCFEESIGADRSEVDAAMKNFISAQKDSKLGEETRFLRKIRAGTLKVVALIDRLYEKLGHRAFELLFYLKLYPTVLCHLTNSDVDYIISSVDAWDPTQEVQARAPLYVVFLLQLWRPNKSLAEIRRSLGARLFNNAEANPLSQVLEKRTLFPSSEDEGNLHISLKRKRNETSPATSYQNIELDSPSSRPRPLDPSSTISSDRSPSYFPNSIISVDTNSTTLSDGYPLSPGQGPMLCYDTGIEEEARNITSLSLSKNALETGTLPSQDMDWDEPDDWIRGTEVELIGPNATEEFYAA</sequence>
<evidence type="ECO:0000256" key="1">
    <source>
        <dbReference type="SAM" id="MobiDB-lite"/>
    </source>
</evidence>
<feature type="compositionally biased region" description="Polar residues" evidence="1">
    <location>
        <begin position="338"/>
        <end position="348"/>
    </location>
</feature>
<evidence type="ECO:0000313" key="3">
    <source>
        <dbReference type="Proteomes" id="UP000219602"/>
    </source>
</evidence>
<protein>
    <submittedName>
        <fullName evidence="2">Uncharacterized protein</fullName>
    </submittedName>
</protein>
<reference evidence="2 3" key="1">
    <citation type="journal article" date="2016" name="Environ. Microbiol.">
        <title>Effector profiles distinguish formae speciales of Fusarium oxysporum.</title>
        <authorList>
            <person name="van Dam P."/>
            <person name="Fokkens L."/>
            <person name="Schmidt S.M."/>
            <person name="Linmans J.H."/>
            <person name="Kistler H.C."/>
            <person name="Ma L.J."/>
            <person name="Rep M."/>
        </authorList>
    </citation>
    <scope>NUCLEOTIDE SEQUENCE [LARGE SCALE GENOMIC DNA]</scope>
    <source>
        <strain evidence="2 3">Forc016</strain>
    </source>
</reference>
<organism evidence="2 3">
    <name type="scientific">Fusarium oxysporum f. sp. radicis-cucumerinum</name>
    <dbReference type="NCBI Taxonomy" id="327505"/>
    <lineage>
        <taxon>Eukaryota</taxon>
        <taxon>Fungi</taxon>
        <taxon>Dikarya</taxon>
        <taxon>Ascomycota</taxon>
        <taxon>Pezizomycotina</taxon>
        <taxon>Sordariomycetes</taxon>
        <taxon>Hypocreomycetidae</taxon>
        <taxon>Hypocreales</taxon>
        <taxon>Nectriaceae</taxon>
        <taxon>Fusarium</taxon>
        <taxon>Fusarium oxysporum species complex</taxon>
    </lineage>
</organism>
<feature type="compositionally biased region" description="Low complexity" evidence="1">
    <location>
        <begin position="349"/>
        <end position="371"/>
    </location>
</feature>
<dbReference type="EMBL" id="MABQ02000004">
    <property type="protein sequence ID" value="PCD38663.1"/>
    <property type="molecule type" value="Genomic_DNA"/>
</dbReference>
<accession>A0A2H3HLX5</accession>
<gene>
    <name evidence="2" type="ORF">AU210_007130</name>
</gene>
<evidence type="ECO:0000313" key="2">
    <source>
        <dbReference type="EMBL" id="PCD38663.1"/>
    </source>
</evidence>
<dbReference type="Proteomes" id="UP000219602">
    <property type="component" value="Chromosome 5"/>
</dbReference>